<keyword evidence="6 10" id="KW-0812">Transmembrane</keyword>
<evidence type="ECO:0000256" key="7">
    <source>
        <dbReference type="ARBA" id="ARBA00022824"/>
    </source>
</evidence>
<sequence>MAGPSLRAKGSSKSKNTSNSSSSTSSTSWTKGNEASWASSTTSTTTFATTIHEHGGNVEASGTKKSSTTTTTVSSSKLSLAVHRYSIWLEENQLKRYAPWIAIAIAVLVRCTISLGPYSGLGVPPRFGDYEAQRHWMELTLHRPVRQWYSDKSKWWDLDYPPLTAYVSWICGYVTNREKSTLSGNLINPEWYAWETSRGYESQEAKLYMRATVLVCDLVVYLSGVIVFVKRWFDNKPWTRQHTALILILLQPGLILIDHGHFQYNSVMLGFVLWAVACFLNDQDVLGSIFFCLALGFKQMALYFSPAVFSYLLGKSLRQGFFGCIWKLIKLGIAVILTLGLLFSPWLQSQEEILQVINRIFPVFRGLYQDKVANVWCAVNVVVKIRDIFDTKDLLKFSTLATLLAFLPSCLHLLVKPTKRGLIYSMINASLSFFLLSFQVHEKSILIPALPVTLLILDEPAAASLFNTMATFSMFPLLRQEALELPYFVLIGFWIWMTWGTFKTASGLMQFAATLNLLVTVSIHLAELLVPPPARYPDIYPVLNSLWNAAGFGLYWIFFNYRQFTLVNTPKMGLRVTKPSKLE</sequence>
<feature type="transmembrane region" description="Helical" evidence="10">
    <location>
        <begin position="241"/>
        <end position="257"/>
    </location>
</feature>
<evidence type="ECO:0000256" key="1">
    <source>
        <dbReference type="ARBA" id="ARBA00004477"/>
    </source>
</evidence>
<keyword evidence="8 10" id="KW-1133">Transmembrane helix</keyword>
<dbReference type="Proteomes" id="UP000780801">
    <property type="component" value="Unassembled WGS sequence"/>
</dbReference>
<keyword evidence="4 10" id="KW-0328">Glycosyltransferase</keyword>
<comment type="pathway">
    <text evidence="2 10">Protein modification; protein glycosylation.</text>
</comment>
<evidence type="ECO:0000256" key="10">
    <source>
        <dbReference type="RuleBase" id="RU363110"/>
    </source>
</evidence>
<proteinExistence type="inferred from homology"/>
<organism evidence="12 13">
    <name type="scientific">Lunasporangiospora selenospora</name>
    <dbReference type="NCBI Taxonomy" id="979761"/>
    <lineage>
        <taxon>Eukaryota</taxon>
        <taxon>Fungi</taxon>
        <taxon>Fungi incertae sedis</taxon>
        <taxon>Mucoromycota</taxon>
        <taxon>Mortierellomycotina</taxon>
        <taxon>Mortierellomycetes</taxon>
        <taxon>Mortierellales</taxon>
        <taxon>Mortierellaceae</taxon>
        <taxon>Lunasporangiospora</taxon>
    </lineage>
</organism>
<keyword evidence="5 10" id="KW-0808">Transferase</keyword>
<feature type="transmembrane region" description="Helical" evidence="10">
    <location>
        <begin position="394"/>
        <end position="415"/>
    </location>
</feature>
<comment type="caution">
    <text evidence="12">The sequence shown here is derived from an EMBL/GenBank/DDBJ whole genome shotgun (WGS) entry which is preliminary data.</text>
</comment>
<feature type="transmembrane region" description="Helical" evidence="10">
    <location>
        <begin position="422"/>
        <end position="441"/>
    </location>
</feature>
<dbReference type="GO" id="GO:0042281">
    <property type="term" value="F:dolichyl pyrophosphate Man9GlcNAc2 alpha-1,3-glucosyltransferase activity"/>
    <property type="evidence" value="ECO:0007669"/>
    <property type="project" value="TreeGrafter"/>
</dbReference>
<evidence type="ECO:0000256" key="11">
    <source>
        <dbReference type="SAM" id="MobiDB-lite"/>
    </source>
</evidence>
<evidence type="ECO:0000313" key="12">
    <source>
        <dbReference type="EMBL" id="KAF9584588.1"/>
    </source>
</evidence>
<dbReference type="PANTHER" id="PTHR12413">
    <property type="entry name" value="DOLICHYL GLYCOSYLTRANSFERASE"/>
    <property type="match status" value="1"/>
</dbReference>
<evidence type="ECO:0000256" key="6">
    <source>
        <dbReference type="ARBA" id="ARBA00022692"/>
    </source>
</evidence>
<dbReference type="OrthoDB" id="5589195at2759"/>
<evidence type="ECO:0000313" key="13">
    <source>
        <dbReference type="Proteomes" id="UP000780801"/>
    </source>
</evidence>
<dbReference type="PANTHER" id="PTHR12413:SF1">
    <property type="entry name" value="DOLICHYL PYROPHOSPHATE MAN9GLCNAC2 ALPHA-1,3-GLUCOSYLTRANSFERASE"/>
    <property type="match status" value="1"/>
</dbReference>
<dbReference type="EMBL" id="JAABOA010000377">
    <property type="protein sequence ID" value="KAF9584588.1"/>
    <property type="molecule type" value="Genomic_DNA"/>
</dbReference>
<dbReference type="GO" id="GO:0005789">
    <property type="term" value="C:endoplasmic reticulum membrane"/>
    <property type="evidence" value="ECO:0007669"/>
    <property type="project" value="UniProtKB-SubCell"/>
</dbReference>
<keyword evidence="7 10" id="KW-0256">Endoplasmic reticulum</keyword>
<evidence type="ECO:0000256" key="4">
    <source>
        <dbReference type="ARBA" id="ARBA00022676"/>
    </source>
</evidence>
<accession>A0A9P6KH05</accession>
<protein>
    <recommendedName>
        <fullName evidence="10">Alpha-1,3-glucosyltransferase</fullName>
        <ecNumber evidence="10">2.4.1.-</ecNumber>
    </recommendedName>
</protein>
<keyword evidence="13" id="KW-1185">Reference proteome</keyword>
<comment type="subcellular location">
    <subcellularLocation>
        <location evidence="1 10">Endoplasmic reticulum membrane</location>
        <topology evidence="1 10">Multi-pass membrane protein</topology>
    </subcellularLocation>
</comment>
<keyword evidence="9 10" id="KW-0472">Membrane</keyword>
<evidence type="ECO:0000256" key="5">
    <source>
        <dbReference type="ARBA" id="ARBA00022679"/>
    </source>
</evidence>
<evidence type="ECO:0000256" key="3">
    <source>
        <dbReference type="ARBA" id="ARBA00008715"/>
    </source>
</evidence>
<gene>
    <name evidence="12" type="primary">ALG6</name>
    <name evidence="12" type="ORF">BGW38_005925</name>
</gene>
<feature type="transmembrane region" description="Helical" evidence="10">
    <location>
        <begin position="325"/>
        <end position="347"/>
    </location>
</feature>
<name>A0A9P6KH05_9FUNG</name>
<reference evidence="12" key="1">
    <citation type="journal article" date="2020" name="Fungal Divers.">
        <title>Resolving the Mortierellaceae phylogeny through synthesis of multi-gene phylogenetics and phylogenomics.</title>
        <authorList>
            <person name="Vandepol N."/>
            <person name="Liber J."/>
            <person name="Desiro A."/>
            <person name="Na H."/>
            <person name="Kennedy M."/>
            <person name="Barry K."/>
            <person name="Grigoriev I.V."/>
            <person name="Miller A.N."/>
            <person name="O'Donnell K."/>
            <person name="Stajich J.E."/>
            <person name="Bonito G."/>
        </authorList>
    </citation>
    <scope>NUCLEOTIDE SEQUENCE</scope>
    <source>
        <strain evidence="12">KOD1015</strain>
    </source>
</reference>
<dbReference type="EC" id="2.4.1.-" evidence="10"/>
<evidence type="ECO:0000256" key="2">
    <source>
        <dbReference type="ARBA" id="ARBA00004922"/>
    </source>
</evidence>
<evidence type="ECO:0000256" key="8">
    <source>
        <dbReference type="ARBA" id="ARBA00022989"/>
    </source>
</evidence>
<dbReference type="AlphaFoldDB" id="A0A9P6KH05"/>
<dbReference type="InterPro" id="IPR004856">
    <property type="entry name" value="Glyco_trans_ALG6/ALG8"/>
</dbReference>
<evidence type="ECO:0000256" key="9">
    <source>
        <dbReference type="ARBA" id="ARBA00023136"/>
    </source>
</evidence>
<feature type="region of interest" description="Disordered" evidence="11">
    <location>
        <begin position="1"/>
        <end position="35"/>
    </location>
</feature>
<dbReference type="Pfam" id="PF03155">
    <property type="entry name" value="Alg6_Alg8"/>
    <property type="match status" value="1"/>
</dbReference>
<feature type="transmembrane region" description="Helical" evidence="10">
    <location>
        <begin position="461"/>
        <end position="478"/>
    </location>
</feature>
<feature type="transmembrane region" description="Helical" evidence="10">
    <location>
        <begin position="288"/>
        <end position="313"/>
    </location>
</feature>
<feature type="transmembrane region" description="Helical" evidence="10">
    <location>
        <begin position="542"/>
        <end position="559"/>
    </location>
</feature>
<comment type="similarity">
    <text evidence="3 10">Belongs to the ALG6/ALG8 glucosyltransferase family.</text>
</comment>
<feature type="transmembrane region" description="Helical" evidence="10">
    <location>
        <begin position="485"/>
        <end position="502"/>
    </location>
</feature>
<feature type="transmembrane region" description="Helical" evidence="10">
    <location>
        <begin position="207"/>
        <end position="229"/>
    </location>
</feature>
<feature type="compositionally biased region" description="Low complexity" evidence="11">
    <location>
        <begin position="11"/>
        <end position="28"/>
    </location>
</feature>